<dbReference type="PROSITE" id="PS00028">
    <property type="entry name" value="ZINC_FINGER_C2H2_1"/>
    <property type="match status" value="1"/>
</dbReference>
<accession>A0A3P7KBD6</accession>
<keyword evidence="4" id="KW-0862">Zinc</keyword>
<keyword evidence="8" id="KW-1185">Reference proteome</keyword>
<dbReference type="GO" id="GO:0008270">
    <property type="term" value="F:zinc ion binding"/>
    <property type="evidence" value="ECO:0007669"/>
    <property type="project" value="UniProtKB-KW"/>
</dbReference>
<dbReference type="EMBL" id="UYYB01000337">
    <property type="protein sequence ID" value="VDM65232.1"/>
    <property type="molecule type" value="Genomic_DNA"/>
</dbReference>
<dbReference type="AlphaFoldDB" id="A0A3P7KBD6"/>
<evidence type="ECO:0000256" key="3">
    <source>
        <dbReference type="ARBA" id="ARBA00022771"/>
    </source>
</evidence>
<sequence length="804" mass="89439">MEEHNLVVEEPLFDSGNPSNEALNERISANACQMPPCEYVFKDQHSLQEFERYDAFKSRKIHCPLCPVGPVRLTNAVYYQGHMTTHHSCAHLFACHFCGLLFPSLEALKAHDGCAEFAAALVQRINAFGEVECCMNFATLVMVCTDCGSQLLIRSSFIGESSISHWNDIVNFHMRHNAEKLVPLVIYSHEDFNCKMRLRLQVVSPLIKDIQIECPYCEKCDFDNVEMLESHFLSHKESVKKVCPECSNEFSQEAFFREHLLSHLGTKACYLALYLSRICTFITGGVPSCGPNLAKGSELIYGGVSTAIFNSKLRLQFVDPYESMTVKKKSNKRSRKRRAGPACEEVDEMEEDRFSVDEVATKLQKLLGYSFDSENVLRINSFFYTAINSKDETEELSAAYNASNIDLEYLVEDPLFGNGTKLADDVSKKFMKYCRLAGGKSLSKKHNPAHSGLSAKIFMCRRCHCICTGIEDTYSHLALCCPELRREENSVEPFDLSNGLLVFCVYAGGGVPNTRITCWECSSSVCSVFGLRVHMIYVHGMFLKVEDESDMTPDEAEKFTSTTRAINKAIGLTENGGLPVNLEERKKEALKAKMKLSQNAEANKSSCIQSNVDTSLCAFSPSLSKSPSKPATSIATATSQSIPPLVILDDAPTSSVQIIDHTEPQTIEIVNNQMQPSPSQINGSTVRTLEMFETEHSEKTIESPSMANSVEIVALESVNIDEFSLCSTDAFSQEEIKHKSEFTPLEELSQSQEQDDLQNAAIANTTHNESSIRFALLAILLIGNSGVRILRPWVAVSGCVDKTL</sequence>
<reference evidence="7 8" key="1">
    <citation type="submission" date="2018-11" db="EMBL/GenBank/DDBJ databases">
        <authorList>
            <consortium name="Pathogen Informatics"/>
        </authorList>
    </citation>
    <scope>NUCLEOTIDE SEQUENCE [LARGE SCALE GENOMIC DNA]</scope>
</reference>
<evidence type="ECO:0000256" key="1">
    <source>
        <dbReference type="ARBA" id="ARBA00022723"/>
    </source>
</evidence>
<dbReference type="GO" id="GO:0000981">
    <property type="term" value="F:DNA-binding transcription factor activity, RNA polymerase II-specific"/>
    <property type="evidence" value="ECO:0007669"/>
    <property type="project" value="TreeGrafter"/>
</dbReference>
<dbReference type="Proteomes" id="UP000270094">
    <property type="component" value="Unassembled WGS sequence"/>
</dbReference>
<protein>
    <recommendedName>
        <fullName evidence="6">C2H2-type domain-containing protein</fullName>
    </recommendedName>
</protein>
<evidence type="ECO:0000259" key="6">
    <source>
        <dbReference type="PROSITE" id="PS50157"/>
    </source>
</evidence>
<dbReference type="GO" id="GO:0043565">
    <property type="term" value="F:sequence-specific DNA binding"/>
    <property type="evidence" value="ECO:0007669"/>
    <property type="project" value="TreeGrafter"/>
</dbReference>
<keyword evidence="3 5" id="KW-0863">Zinc-finger</keyword>
<evidence type="ECO:0000313" key="7">
    <source>
        <dbReference type="EMBL" id="VDM65232.1"/>
    </source>
</evidence>
<evidence type="ECO:0000256" key="5">
    <source>
        <dbReference type="PROSITE-ProRule" id="PRU00042"/>
    </source>
</evidence>
<evidence type="ECO:0000256" key="2">
    <source>
        <dbReference type="ARBA" id="ARBA00022737"/>
    </source>
</evidence>
<dbReference type="PANTHER" id="PTHR24408:SF58">
    <property type="entry name" value="TRANSCRIPTION FACTOR (TFIIIA), PUTATIVE (AFU_ORTHOLOGUE AFUA_1G05150)-RELATED"/>
    <property type="match status" value="1"/>
</dbReference>
<evidence type="ECO:0000256" key="4">
    <source>
        <dbReference type="ARBA" id="ARBA00022833"/>
    </source>
</evidence>
<dbReference type="InterPro" id="IPR013087">
    <property type="entry name" value="Znf_C2H2_type"/>
</dbReference>
<keyword evidence="2" id="KW-0677">Repeat</keyword>
<proteinExistence type="predicted"/>
<dbReference type="PANTHER" id="PTHR24408">
    <property type="entry name" value="ZINC FINGER PROTEIN"/>
    <property type="match status" value="1"/>
</dbReference>
<feature type="domain" description="C2H2-type" evidence="6">
    <location>
        <begin position="241"/>
        <end position="268"/>
    </location>
</feature>
<keyword evidence="1" id="KW-0479">Metal-binding</keyword>
<dbReference type="SMART" id="SM00355">
    <property type="entry name" value="ZnF_C2H2"/>
    <property type="match status" value="5"/>
</dbReference>
<dbReference type="OrthoDB" id="5871033at2759"/>
<organism evidence="7 8">
    <name type="scientific">Strongylus vulgaris</name>
    <name type="common">Blood worm</name>
    <dbReference type="NCBI Taxonomy" id="40348"/>
    <lineage>
        <taxon>Eukaryota</taxon>
        <taxon>Metazoa</taxon>
        <taxon>Ecdysozoa</taxon>
        <taxon>Nematoda</taxon>
        <taxon>Chromadorea</taxon>
        <taxon>Rhabditida</taxon>
        <taxon>Rhabditina</taxon>
        <taxon>Rhabditomorpha</taxon>
        <taxon>Strongyloidea</taxon>
        <taxon>Strongylidae</taxon>
        <taxon>Strongylus</taxon>
    </lineage>
</organism>
<dbReference type="Gene3D" id="3.30.160.60">
    <property type="entry name" value="Classic Zinc Finger"/>
    <property type="match status" value="1"/>
</dbReference>
<evidence type="ECO:0000313" key="8">
    <source>
        <dbReference type="Proteomes" id="UP000270094"/>
    </source>
</evidence>
<name>A0A3P7KBD6_STRVU</name>
<dbReference type="GO" id="GO:0005634">
    <property type="term" value="C:nucleus"/>
    <property type="evidence" value="ECO:0007669"/>
    <property type="project" value="TreeGrafter"/>
</dbReference>
<dbReference type="PROSITE" id="PS50157">
    <property type="entry name" value="ZINC_FINGER_C2H2_2"/>
    <property type="match status" value="1"/>
</dbReference>
<gene>
    <name evidence="7" type="ORF">SVUK_LOCUS230</name>
</gene>